<comment type="caution">
    <text evidence="2">The sequence shown here is derived from an EMBL/GenBank/DDBJ whole genome shotgun (WGS) entry which is preliminary data.</text>
</comment>
<dbReference type="EMBL" id="QZWZ01000014">
    <property type="protein sequence ID" value="RJT37334.1"/>
    <property type="molecule type" value="Genomic_DNA"/>
</dbReference>
<keyword evidence="3" id="KW-1185">Reference proteome</keyword>
<name>A0A3A5KVI3_9HYPH</name>
<evidence type="ECO:0000313" key="2">
    <source>
        <dbReference type="EMBL" id="RJT37334.1"/>
    </source>
</evidence>
<gene>
    <name evidence="2" type="ORF">D3227_19375</name>
</gene>
<organism evidence="2 3">
    <name type="scientific">Mesorhizobium waimense</name>
    <dbReference type="NCBI Taxonomy" id="1300307"/>
    <lineage>
        <taxon>Bacteria</taxon>
        <taxon>Pseudomonadati</taxon>
        <taxon>Pseudomonadota</taxon>
        <taxon>Alphaproteobacteria</taxon>
        <taxon>Hyphomicrobiales</taxon>
        <taxon>Phyllobacteriaceae</taxon>
        <taxon>Mesorhizobium</taxon>
    </lineage>
</organism>
<reference evidence="2 3" key="1">
    <citation type="submission" date="2018-09" db="EMBL/GenBank/DDBJ databases">
        <title>Mesorhizobium carmichaelinearum sp. nov. isolated from Carmichaelinea spp. root nodules in New Zealand.</title>
        <authorList>
            <person name="De Meyer S.E."/>
        </authorList>
    </citation>
    <scope>NUCLEOTIDE SEQUENCE [LARGE SCALE GENOMIC DNA]</scope>
    <source>
        <strain evidence="2 3">ICMP19557</strain>
    </source>
</reference>
<dbReference type="AlphaFoldDB" id="A0A3A5KVI3"/>
<dbReference type="Proteomes" id="UP000272706">
    <property type="component" value="Unassembled WGS sequence"/>
</dbReference>
<protein>
    <submittedName>
        <fullName evidence="2">Uncharacterized protein</fullName>
    </submittedName>
</protein>
<proteinExistence type="predicted"/>
<evidence type="ECO:0000313" key="3">
    <source>
        <dbReference type="Proteomes" id="UP000272706"/>
    </source>
</evidence>
<feature type="region of interest" description="Disordered" evidence="1">
    <location>
        <begin position="130"/>
        <end position="150"/>
    </location>
</feature>
<sequence length="150" mass="17067">MRDEPNSWVCQASWVFLIKTSADFAARHRFVLAAARLLLTLRHPALVARFAMRLGYLPIPFPSRADALAKNRRPSILCAADRQARVQGLPIPETLWAGRDPAEIPRPDCSLATFRTPDRWSTLAIADRRHPSAMPSNRTDDRWRRATKKI</sequence>
<accession>A0A3A5KVI3</accession>
<evidence type="ECO:0000256" key="1">
    <source>
        <dbReference type="SAM" id="MobiDB-lite"/>
    </source>
</evidence>